<evidence type="ECO:0000313" key="2">
    <source>
        <dbReference type="Proteomes" id="UP001066276"/>
    </source>
</evidence>
<organism evidence="1 2">
    <name type="scientific">Pleurodeles waltl</name>
    <name type="common">Iberian ribbed newt</name>
    <dbReference type="NCBI Taxonomy" id="8319"/>
    <lineage>
        <taxon>Eukaryota</taxon>
        <taxon>Metazoa</taxon>
        <taxon>Chordata</taxon>
        <taxon>Craniata</taxon>
        <taxon>Vertebrata</taxon>
        <taxon>Euteleostomi</taxon>
        <taxon>Amphibia</taxon>
        <taxon>Batrachia</taxon>
        <taxon>Caudata</taxon>
        <taxon>Salamandroidea</taxon>
        <taxon>Salamandridae</taxon>
        <taxon>Pleurodelinae</taxon>
        <taxon>Pleurodeles</taxon>
    </lineage>
</organism>
<keyword evidence="2" id="KW-1185">Reference proteome</keyword>
<reference evidence="1" key="1">
    <citation type="journal article" date="2022" name="bioRxiv">
        <title>Sequencing and chromosome-scale assembly of the giantPleurodeles waltlgenome.</title>
        <authorList>
            <person name="Brown T."/>
            <person name="Elewa A."/>
            <person name="Iarovenko S."/>
            <person name="Subramanian E."/>
            <person name="Araus A.J."/>
            <person name="Petzold A."/>
            <person name="Susuki M."/>
            <person name="Suzuki K.-i.T."/>
            <person name="Hayashi T."/>
            <person name="Toyoda A."/>
            <person name="Oliveira C."/>
            <person name="Osipova E."/>
            <person name="Leigh N.D."/>
            <person name="Simon A."/>
            <person name="Yun M.H."/>
        </authorList>
    </citation>
    <scope>NUCLEOTIDE SEQUENCE</scope>
    <source>
        <strain evidence="1">20211129_DDA</strain>
        <tissue evidence="1">Liver</tissue>
    </source>
</reference>
<proteinExistence type="predicted"/>
<dbReference type="AlphaFoldDB" id="A0AAV7TJA9"/>
<evidence type="ECO:0000313" key="1">
    <source>
        <dbReference type="EMBL" id="KAJ1176354.1"/>
    </source>
</evidence>
<gene>
    <name evidence="1" type="ORF">NDU88_001636</name>
</gene>
<dbReference type="Proteomes" id="UP001066276">
    <property type="component" value="Chromosome 3_2"/>
</dbReference>
<accession>A0AAV7TJA9</accession>
<comment type="caution">
    <text evidence="1">The sequence shown here is derived from an EMBL/GenBank/DDBJ whole genome shotgun (WGS) entry which is preliminary data.</text>
</comment>
<name>A0AAV7TJA9_PLEWA</name>
<protein>
    <submittedName>
        <fullName evidence="1">Uncharacterized protein</fullName>
    </submittedName>
</protein>
<dbReference type="EMBL" id="JANPWB010000006">
    <property type="protein sequence ID" value="KAJ1176354.1"/>
    <property type="molecule type" value="Genomic_DNA"/>
</dbReference>
<sequence>MGKWITMCAAPLMELGPESQECLTLVVGNLGEIPCHSDLLVLQQKRALGSHLREDLSCLLMRQEACNDRAGPPEDVDQGGLTL</sequence>